<reference evidence="2" key="1">
    <citation type="submission" date="2018-08" db="EMBL/GenBank/DDBJ databases">
        <authorList>
            <person name="Rossello M."/>
        </authorList>
    </citation>
    <scope>NUCLEOTIDE SEQUENCE [LARGE SCALE GENOMIC DNA]</scope>
    <source>
        <strain evidence="2">cv. Chinese Spring</strain>
    </source>
</reference>
<feature type="compositionally biased region" description="Polar residues" evidence="1">
    <location>
        <begin position="30"/>
        <end position="42"/>
    </location>
</feature>
<feature type="region of interest" description="Disordered" evidence="1">
    <location>
        <begin position="168"/>
        <end position="212"/>
    </location>
</feature>
<dbReference type="Gramene" id="TraesJUL7A03G03920800.1">
    <property type="protein sequence ID" value="TraesJUL7A03G03920800.1"/>
    <property type="gene ID" value="TraesJUL7A03G03920800"/>
</dbReference>
<dbReference type="Gramene" id="TraesCLE_scaffold_159984_01G000100.1">
    <property type="protein sequence ID" value="TraesCLE_scaffold_159984_01G000100.1"/>
    <property type="gene ID" value="TraesCLE_scaffold_159984_01G000100"/>
</dbReference>
<dbReference type="Gramene" id="TraesROB_scaffold_047196_01G000100.1">
    <property type="protein sequence ID" value="TraesROB_scaffold_047196_01G000100.1"/>
    <property type="gene ID" value="TraesROB_scaffold_047196_01G000100"/>
</dbReference>
<dbReference type="Gramene" id="TraesNOR7A03G03928260.1">
    <property type="protein sequence ID" value="TraesNOR7A03G03928260.1"/>
    <property type="gene ID" value="TraesNOR7A03G03928260"/>
</dbReference>
<accession>A0A3B6RDY1</accession>
<dbReference type="GeneID" id="123150114"/>
<dbReference type="Gramene" id="TraesMAC7A03G03886370.1">
    <property type="protein sequence ID" value="TraesMAC7A03G03886370.1"/>
    <property type="gene ID" value="TraesMAC7A03G03886370"/>
</dbReference>
<feature type="region of interest" description="Disordered" evidence="1">
    <location>
        <begin position="21"/>
        <end position="97"/>
    </location>
</feature>
<dbReference type="Gramene" id="TraesARI7A03G03856890.1">
    <property type="protein sequence ID" value="TraesARI7A03G03856890.1"/>
    <property type="gene ID" value="TraesARI7A03G03856890"/>
</dbReference>
<keyword evidence="3" id="KW-1185">Reference proteome</keyword>
<name>A0A3B6RDY1_WHEAT</name>
<dbReference type="Gramene" id="TraesSTA7A03G03880750.1">
    <property type="protein sequence ID" value="TraesSTA7A03G03880750.1"/>
    <property type="gene ID" value="TraesSTA7A03G03880750"/>
</dbReference>
<organism evidence="2">
    <name type="scientific">Triticum aestivum</name>
    <name type="common">Wheat</name>
    <dbReference type="NCBI Taxonomy" id="4565"/>
    <lineage>
        <taxon>Eukaryota</taxon>
        <taxon>Viridiplantae</taxon>
        <taxon>Streptophyta</taxon>
        <taxon>Embryophyta</taxon>
        <taxon>Tracheophyta</taxon>
        <taxon>Spermatophyta</taxon>
        <taxon>Magnoliopsida</taxon>
        <taxon>Liliopsida</taxon>
        <taxon>Poales</taxon>
        <taxon>Poaceae</taxon>
        <taxon>BOP clade</taxon>
        <taxon>Pooideae</taxon>
        <taxon>Triticodae</taxon>
        <taxon>Triticeae</taxon>
        <taxon>Triticinae</taxon>
        <taxon>Triticum</taxon>
    </lineage>
</organism>
<gene>
    <name evidence="2" type="primary">LOC123150114</name>
</gene>
<dbReference type="OrthoDB" id="699464at2759"/>
<dbReference type="Gramene" id="TraesSYM7A03G03836550.1">
    <property type="protein sequence ID" value="TraesSYM7A03G03836550.1"/>
    <property type="gene ID" value="TraesSYM7A03G03836550"/>
</dbReference>
<dbReference type="AlphaFoldDB" id="A0A3B6RDY1"/>
<sequence length="223" mass="24911">MALIDWIELSDDAEIIELSSSEENVEEYQGASTQSNSAQHQATLHDDQTMFVTEGERREEATESGNAEEATASSSVTEKESGNPEEATVSETCPHTPTAVVTLKESRNPDEATVSQTCPHTTTAVTFPGPDPFSPKALTFQACVAKPRRAKAKRRRKLFHADTPWTWRSPRLEDKHKGRRRPVEELAVERKASAMPEEEEQKNTSARSRRKCKVFGKRCNLGR</sequence>
<dbReference type="RefSeq" id="XP_044425845.1">
    <property type="nucleotide sequence ID" value="XM_044569910.1"/>
</dbReference>
<feature type="compositionally biased region" description="Basic and acidic residues" evidence="1">
    <location>
        <begin position="43"/>
        <end position="61"/>
    </location>
</feature>
<dbReference type="Gramene" id="TraesLDM7A03G03889910.1">
    <property type="protein sequence ID" value="TraesLDM7A03G03889910.1"/>
    <property type="gene ID" value="TraesLDM7A03G03889910"/>
</dbReference>
<dbReference type="Gramene" id="TraesCAD_scaffold_050200_01G000100.1">
    <property type="protein sequence ID" value="TraesCAD_scaffold_050200_01G000100.1"/>
    <property type="gene ID" value="TraesCAD_scaffold_050200_01G000100"/>
</dbReference>
<evidence type="ECO:0000313" key="3">
    <source>
        <dbReference type="Proteomes" id="UP000019116"/>
    </source>
</evidence>
<reference evidence="2" key="2">
    <citation type="submission" date="2018-10" db="UniProtKB">
        <authorList>
            <consortium name="EnsemblPlants"/>
        </authorList>
    </citation>
    <scope>IDENTIFICATION</scope>
</reference>
<dbReference type="Gramene" id="TraesLAC7A03G03838190.1">
    <property type="protein sequence ID" value="TraesLAC7A03G03838190.1"/>
    <property type="gene ID" value="TraesLAC7A03G03838190"/>
</dbReference>
<dbReference type="Gramene" id="TraesWEE_scaffold_040447_01G000100.1">
    <property type="protein sequence ID" value="TraesWEE_scaffold_040447_01G000100.1"/>
    <property type="gene ID" value="TraesWEE_scaffold_040447_01G000100"/>
</dbReference>
<dbReference type="Gramene" id="TraesJAG7A03G03867340.1">
    <property type="protein sequence ID" value="TraesJAG7A03G03867340.1"/>
    <property type="gene ID" value="TraesJAG7A03G03867340"/>
</dbReference>
<dbReference type="Proteomes" id="UP000019116">
    <property type="component" value="Chromosome 7A"/>
</dbReference>
<dbReference type="OMA" id="ISPNCHR"/>
<evidence type="ECO:0000313" key="2">
    <source>
        <dbReference type="EnsemblPlants" id="TraesCS7A02G235400.1"/>
    </source>
</evidence>
<protein>
    <submittedName>
        <fullName evidence="2">Uncharacterized protein</fullName>
    </submittedName>
</protein>
<proteinExistence type="predicted"/>
<evidence type="ECO:0000256" key="1">
    <source>
        <dbReference type="SAM" id="MobiDB-lite"/>
    </source>
</evidence>
<dbReference type="Gramene" id="TraesCS7A02G235400.1">
    <property type="protein sequence ID" value="TraesCS7A02G235400.1"/>
    <property type="gene ID" value="TraesCS7A02G235400"/>
</dbReference>
<dbReference type="Gramene" id="TraesCS7A03G0545800.1">
    <property type="protein sequence ID" value="TraesCS7A03G0545800.1.CDS"/>
    <property type="gene ID" value="TraesCS7A03G0545800"/>
</dbReference>
<feature type="compositionally biased region" description="Basic and acidic residues" evidence="1">
    <location>
        <begin position="170"/>
        <end position="192"/>
    </location>
</feature>
<dbReference type="EnsemblPlants" id="TraesCS7A02G235400.1">
    <property type="protein sequence ID" value="TraesCS7A02G235400.1"/>
    <property type="gene ID" value="TraesCS7A02G235400"/>
</dbReference>